<evidence type="ECO:0000256" key="1">
    <source>
        <dbReference type="SAM" id="MobiDB-lite"/>
    </source>
</evidence>
<comment type="caution">
    <text evidence="2">The sequence shown here is derived from an EMBL/GenBank/DDBJ whole genome shotgun (WGS) entry which is preliminary data.</text>
</comment>
<gene>
    <name evidence="2" type="ORF">PCOR1329_LOCUS33406</name>
</gene>
<accession>A0ABN9SXE3</accession>
<reference evidence="2" key="1">
    <citation type="submission" date="2023-10" db="EMBL/GenBank/DDBJ databases">
        <authorList>
            <person name="Chen Y."/>
            <person name="Shah S."/>
            <person name="Dougan E. K."/>
            <person name="Thang M."/>
            <person name="Chan C."/>
        </authorList>
    </citation>
    <scope>NUCLEOTIDE SEQUENCE [LARGE SCALE GENOMIC DNA]</scope>
</reference>
<evidence type="ECO:0000313" key="3">
    <source>
        <dbReference type="Proteomes" id="UP001189429"/>
    </source>
</evidence>
<organism evidence="2 3">
    <name type="scientific">Prorocentrum cordatum</name>
    <dbReference type="NCBI Taxonomy" id="2364126"/>
    <lineage>
        <taxon>Eukaryota</taxon>
        <taxon>Sar</taxon>
        <taxon>Alveolata</taxon>
        <taxon>Dinophyceae</taxon>
        <taxon>Prorocentrales</taxon>
        <taxon>Prorocentraceae</taxon>
        <taxon>Prorocentrum</taxon>
    </lineage>
</organism>
<feature type="compositionally biased region" description="Basic and acidic residues" evidence="1">
    <location>
        <begin position="113"/>
        <end position="124"/>
    </location>
</feature>
<proteinExistence type="predicted"/>
<name>A0ABN9SXE3_9DINO</name>
<keyword evidence="3" id="KW-1185">Reference proteome</keyword>
<protein>
    <submittedName>
        <fullName evidence="2">Uncharacterized protein</fullName>
    </submittedName>
</protein>
<dbReference type="Proteomes" id="UP001189429">
    <property type="component" value="Unassembled WGS sequence"/>
</dbReference>
<evidence type="ECO:0000313" key="2">
    <source>
        <dbReference type="EMBL" id="CAK0837124.1"/>
    </source>
</evidence>
<sequence>MSQRGLVTTKPPHMKRADFWAETAKHRFVASPPGAGMDSHRTWEVIALGGIPLVGPSLRRLYTDNHFNVVMLEADEWRNLSSPAVQRKMGEAVARHTGGIPPAIREQNVLGRQDQEPRLNRRQA</sequence>
<dbReference type="EMBL" id="CAUYUJ010014025">
    <property type="protein sequence ID" value="CAK0837124.1"/>
    <property type="molecule type" value="Genomic_DNA"/>
</dbReference>
<feature type="region of interest" description="Disordered" evidence="1">
    <location>
        <begin position="89"/>
        <end position="124"/>
    </location>
</feature>